<proteinExistence type="predicted"/>
<dbReference type="HOGENOM" id="CLU_1639912_0_0_2"/>
<dbReference type="InterPro" id="IPR055945">
    <property type="entry name" value="DUF7523"/>
</dbReference>
<evidence type="ECO:0000313" key="2">
    <source>
        <dbReference type="Proteomes" id="UP000015381"/>
    </source>
</evidence>
<evidence type="ECO:0000313" key="1">
    <source>
        <dbReference type="EMBL" id="CCQ32162.1"/>
    </source>
</evidence>
<name>S6CSJ4_9EURY</name>
<dbReference type="RefSeq" id="WP_020935870.1">
    <property type="nucleotide sequence ID" value="NC_021921.1"/>
</dbReference>
<sequence>MTLAARAREAARARPFVYEGLRAGVINYSAAARLLDVGDEEAVAAALRRYADELPDRDLSDGSARVTMHSGLGVQDSESDGAVEGLLTVGETTYVQDAGSLTGVAATGDVDARSLARVLGRLDAEGVAVAAAGVADGRLLIVVERRDGPDVVRFVEEAV</sequence>
<dbReference type="EMBL" id="HF571520">
    <property type="protein sequence ID" value="CCQ32162.1"/>
    <property type="molecule type" value="Genomic_DNA"/>
</dbReference>
<protein>
    <submittedName>
        <fullName evidence="1">Uncharacterized protein</fullName>
    </submittedName>
</protein>
<gene>
    <name evidence="1" type="ORF">HTIA_0010</name>
</gene>
<keyword evidence="2" id="KW-1185">Reference proteome</keyword>
<dbReference type="Pfam" id="PF24367">
    <property type="entry name" value="DUF7523"/>
    <property type="match status" value="1"/>
</dbReference>
<dbReference type="KEGG" id="hti:HTIA_0010"/>
<organism evidence="1 2">
    <name type="scientific">Halorhabdus tiamatea SARL4B</name>
    <dbReference type="NCBI Taxonomy" id="1033806"/>
    <lineage>
        <taxon>Archaea</taxon>
        <taxon>Methanobacteriati</taxon>
        <taxon>Methanobacteriota</taxon>
        <taxon>Stenosarchaea group</taxon>
        <taxon>Halobacteria</taxon>
        <taxon>Halobacteriales</taxon>
        <taxon>Haloarculaceae</taxon>
        <taxon>Halorhabdus</taxon>
    </lineage>
</organism>
<reference evidence="1 2" key="1">
    <citation type="journal article" date="2014" name="Environ. Microbiol.">
        <title>Halorhabdus tiamatea: proteogenomics and glycosidase activity measurements identify the first cultivated euryarchaeon from a deep-sea anoxic brine lake as potential polysaccharide degrader.</title>
        <authorList>
            <person name="Werner J."/>
            <person name="Ferrer M."/>
            <person name="Michel G."/>
            <person name="Mann A.J."/>
            <person name="Huang S."/>
            <person name="Juarez S."/>
            <person name="Ciordia S."/>
            <person name="Albar J.P."/>
            <person name="Alcaide M."/>
            <person name="La Cono V."/>
            <person name="Yakimov M.M."/>
            <person name="Antunes A."/>
            <person name="Taborda M."/>
            <person name="Da Costa M.S."/>
            <person name="Amann R.I."/>
            <person name="Gloeckner F.O."/>
            <person name="Golyshina O.V."/>
            <person name="Golyshin P.N."/>
            <person name="Teeling H."/>
        </authorList>
    </citation>
    <scope>NUCLEOTIDE SEQUENCE [LARGE SCALE GENOMIC DNA]</scope>
    <source>
        <strain evidence="2">SARL4B</strain>
    </source>
</reference>
<accession>S6CSJ4</accession>
<dbReference type="AlphaFoldDB" id="S6CSJ4"/>
<dbReference type="Proteomes" id="UP000015381">
    <property type="component" value="Chromosome I"/>
</dbReference>
<dbReference type="OrthoDB" id="213717at2157"/>
<dbReference type="GeneID" id="23798651"/>